<accession>B9ER32</accession>
<reference evidence="1 2" key="1">
    <citation type="journal article" date="2003" name="Nature">
        <title>Genome divergence in two Prochlorococcus ecotypes reflects oceanic niche differentiation.</title>
        <authorList>
            <person name="Rocap G."/>
            <person name="Larimer F.W."/>
            <person name="Lamerdin J.E."/>
            <person name="Malfatti S."/>
            <person name="Chain P."/>
            <person name="Ahlgren N.A."/>
            <person name="Arellano A."/>
            <person name="Coleman M."/>
            <person name="Hauser L."/>
            <person name="Hess W.R."/>
            <person name="Johnson Z.I."/>
            <person name="Land M.L."/>
            <person name="Lindell D."/>
            <person name="Post A.F."/>
            <person name="Regala W."/>
            <person name="Shah M."/>
            <person name="Shaw S.L."/>
            <person name="Steglich C."/>
            <person name="Sullivan M.B."/>
            <person name="Ting C.S."/>
            <person name="Tolonen A."/>
            <person name="Webb E.A."/>
            <person name="Zinser E.R."/>
            <person name="Chisholm S.W."/>
        </authorList>
    </citation>
    <scope>NUCLEOTIDE SEQUENCE [LARGE SCALE GENOMIC DNA]</scope>
    <source>
        <strain evidence="2">CCMP1986 / NIES-2087 / MED4</strain>
    </source>
</reference>
<dbReference type="EMBL" id="BX548174">
    <property type="protein sequence ID" value="CAX37118.1"/>
    <property type="molecule type" value="Genomic_DNA"/>
</dbReference>
<name>B9ER32_PROMP</name>
<proteinExistence type="predicted"/>
<evidence type="ECO:0000313" key="1">
    <source>
        <dbReference type="EMBL" id="CAX37118.1"/>
    </source>
</evidence>
<gene>
    <name evidence="1" type="ordered locus">PMM2052</name>
</gene>
<sequence>MSKGGDSLSYLPKITVTEETVKSVSTTCSLVSYSLIKKKGFIINRFI</sequence>
<dbReference type="Proteomes" id="UP000001026">
    <property type="component" value="Chromosome"/>
</dbReference>
<organism evidence="1 2">
    <name type="scientific">Prochlorococcus marinus subsp. pastoris (strain CCMP1986 / NIES-2087 / MED4)</name>
    <dbReference type="NCBI Taxonomy" id="59919"/>
    <lineage>
        <taxon>Bacteria</taxon>
        <taxon>Bacillati</taxon>
        <taxon>Cyanobacteriota</taxon>
        <taxon>Cyanophyceae</taxon>
        <taxon>Synechococcales</taxon>
        <taxon>Prochlorococcaceae</taxon>
        <taxon>Prochlorococcus</taxon>
    </lineage>
</organism>
<dbReference type="KEGG" id="pmm:PMM2052"/>
<evidence type="ECO:0000313" key="2">
    <source>
        <dbReference type="Proteomes" id="UP000001026"/>
    </source>
</evidence>
<protein>
    <submittedName>
        <fullName evidence="1">Uncharacterized protein</fullName>
    </submittedName>
</protein>
<dbReference type="AlphaFoldDB" id="B9ER32"/>
<dbReference type="HOGENOM" id="CLU_3172004_0_0_3"/>